<dbReference type="InterPro" id="IPR004785">
    <property type="entry name" value="RpiB"/>
</dbReference>
<dbReference type="Proteomes" id="UP001501725">
    <property type="component" value="Unassembled WGS sequence"/>
</dbReference>
<organism evidence="3 4">
    <name type="scientific">Flaviaesturariibacter amylovorans</name>
    <dbReference type="NCBI Taxonomy" id="1084520"/>
    <lineage>
        <taxon>Bacteria</taxon>
        <taxon>Pseudomonadati</taxon>
        <taxon>Bacteroidota</taxon>
        <taxon>Chitinophagia</taxon>
        <taxon>Chitinophagales</taxon>
        <taxon>Chitinophagaceae</taxon>
        <taxon>Flaviaestuariibacter</taxon>
    </lineage>
</organism>
<dbReference type="Pfam" id="PF02502">
    <property type="entry name" value="LacAB_rpiB"/>
    <property type="match status" value="1"/>
</dbReference>
<dbReference type="NCBIfam" id="TIGR00689">
    <property type="entry name" value="rpiB_lacA_lacB"/>
    <property type="match status" value="1"/>
</dbReference>
<evidence type="ECO:0000313" key="4">
    <source>
        <dbReference type="Proteomes" id="UP001501725"/>
    </source>
</evidence>
<keyword evidence="2 3" id="KW-0413">Isomerase</keyword>
<dbReference type="NCBIfam" id="NF004051">
    <property type="entry name" value="PRK05571.1"/>
    <property type="match status" value="1"/>
</dbReference>
<evidence type="ECO:0000313" key="3">
    <source>
        <dbReference type="EMBL" id="GAA4342244.1"/>
    </source>
</evidence>
<comment type="caution">
    <text evidence="3">The sequence shown here is derived from an EMBL/GenBank/DDBJ whole genome shotgun (WGS) entry which is preliminary data.</text>
</comment>
<dbReference type="SUPFAM" id="SSF89623">
    <property type="entry name" value="Ribose/Galactose isomerase RpiB/AlsB"/>
    <property type="match status" value="1"/>
</dbReference>
<protein>
    <submittedName>
        <fullName evidence="3">Ribose 5-phosphate isomerase B</fullName>
    </submittedName>
</protein>
<evidence type="ECO:0000256" key="2">
    <source>
        <dbReference type="ARBA" id="ARBA00023235"/>
    </source>
</evidence>
<sequence>MHAPMFDLTKPVAVGADHAGFEYKQRLVAFLKEKGLEVKDYGTHSADSVDYPDFAHPVAAAVESGEAGAGFLVCGSANGVAITANKHAGVRAAIAWQDELAALARQHNNANILCIPARFVDFDTARNMAGLFLETPFEGGRHANRVDKMAC</sequence>
<dbReference type="EMBL" id="BAABGY010000016">
    <property type="protein sequence ID" value="GAA4342244.1"/>
    <property type="molecule type" value="Genomic_DNA"/>
</dbReference>
<dbReference type="InterPro" id="IPR003500">
    <property type="entry name" value="RpiB_LacA_LacB"/>
</dbReference>
<dbReference type="Gene3D" id="3.40.1400.10">
    <property type="entry name" value="Sugar-phosphate isomerase, RpiB/LacA/LacB"/>
    <property type="match status" value="1"/>
</dbReference>
<name>A0ABP8HPI7_9BACT</name>
<dbReference type="NCBIfam" id="TIGR01120">
    <property type="entry name" value="rpiB"/>
    <property type="match status" value="1"/>
</dbReference>
<gene>
    <name evidence="3" type="primary">rpiB</name>
    <name evidence="3" type="ORF">GCM10023184_41450</name>
</gene>
<comment type="similarity">
    <text evidence="1">Belongs to the LacAB/RpiB family.</text>
</comment>
<dbReference type="GO" id="GO:0016853">
    <property type="term" value="F:isomerase activity"/>
    <property type="evidence" value="ECO:0007669"/>
    <property type="project" value="UniProtKB-KW"/>
</dbReference>
<evidence type="ECO:0000256" key="1">
    <source>
        <dbReference type="ARBA" id="ARBA00008754"/>
    </source>
</evidence>
<proteinExistence type="inferred from homology"/>
<accession>A0ABP8HPI7</accession>
<reference evidence="4" key="1">
    <citation type="journal article" date="2019" name="Int. J. Syst. Evol. Microbiol.">
        <title>The Global Catalogue of Microorganisms (GCM) 10K type strain sequencing project: providing services to taxonomists for standard genome sequencing and annotation.</title>
        <authorList>
            <consortium name="The Broad Institute Genomics Platform"/>
            <consortium name="The Broad Institute Genome Sequencing Center for Infectious Disease"/>
            <person name="Wu L."/>
            <person name="Ma J."/>
        </authorList>
    </citation>
    <scope>NUCLEOTIDE SEQUENCE [LARGE SCALE GENOMIC DNA]</scope>
    <source>
        <strain evidence="4">JCM 17919</strain>
    </source>
</reference>
<dbReference type="PANTHER" id="PTHR30345">
    <property type="entry name" value="RIBOSE-5-PHOSPHATE ISOMERASE B"/>
    <property type="match status" value="1"/>
</dbReference>
<dbReference type="PIRSF" id="PIRSF005384">
    <property type="entry name" value="RpiB_LacA_B"/>
    <property type="match status" value="1"/>
</dbReference>
<dbReference type="RefSeq" id="WP_345257850.1">
    <property type="nucleotide sequence ID" value="NZ_BAABGY010000016.1"/>
</dbReference>
<keyword evidence="4" id="KW-1185">Reference proteome</keyword>
<dbReference type="InterPro" id="IPR036569">
    <property type="entry name" value="RpiB_LacA_LacB_sf"/>
</dbReference>
<dbReference type="PANTHER" id="PTHR30345:SF0">
    <property type="entry name" value="DNA DAMAGE-REPAIR_TOLERATION PROTEIN DRT102"/>
    <property type="match status" value="1"/>
</dbReference>